<accession>A0A9Q3FLM8</accession>
<dbReference type="Proteomes" id="UP000765509">
    <property type="component" value="Unassembled WGS sequence"/>
</dbReference>
<sequence>MANVTPHSQLSTYKCFQRQIRANQEEEEGNKSCQASLNIEKKGEPNCTKDQSQYNLCLRNLPVKAHLKNAKEELQKRPDCIDRNWSMNVYLKVSKEKMIE</sequence>
<gene>
    <name evidence="1" type="ORF">O181_080814</name>
</gene>
<evidence type="ECO:0000313" key="1">
    <source>
        <dbReference type="EMBL" id="MBW0541099.1"/>
    </source>
</evidence>
<protein>
    <submittedName>
        <fullName evidence="1">Uncharacterized protein</fullName>
    </submittedName>
</protein>
<keyword evidence="2" id="KW-1185">Reference proteome</keyword>
<name>A0A9Q3FLM8_9BASI</name>
<dbReference type="AlphaFoldDB" id="A0A9Q3FLM8"/>
<organism evidence="1 2">
    <name type="scientific">Austropuccinia psidii MF-1</name>
    <dbReference type="NCBI Taxonomy" id="1389203"/>
    <lineage>
        <taxon>Eukaryota</taxon>
        <taxon>Fungi</taxon>
        <taxon>Dikarya</taxon>
        <taxon>Basidiomycota</taxon>
        <taxon>Pucciniomycotina</taxon>
        <taxon>Pucciniomycetes</taxon>
        <taxon>Pucciniales</taxon>
        <taxon>Sphaerophragmiaceae</taxon>
        <taxon>Austropuccinia</taxon>
    </lineage>
</organism>
<reference evidence="1" key="1">
    <citation type="submission" date="2021-03" db="EMBL/GenBank/DDBJ databases">
        <title>Draft genome sequence of rust myrtle Austropuccinia psidii MF-1, a brazilian biotype.</title>
        <authorList>
            <person name="Quecine M.C."/>
            <person name="Pachon D.M.R."/>
            <person name="Bonatelli M.L."/>
            <person name="Correr F.H."/>
            <person name="Franceschini L.M."/>
            <person name="Leite T.F."/>
            <person name="Margarido G.R.A."/>
            <person name="Almeida C.A."/>
            <person name="Ferrarezi J.A."/>
            <person name="Labate C.A."/>
        </authorList>
    </citation>
    <scope>NUCLEOTIDE SEQUENCE</scope>
    <source>
        <strain evidence="1">MF-1</strain>
    </source>
</reference>
<proteinExistence type="predicted"/>
<evidence type="ECO:0000313" key="2">
    <source>
        <dbReference type="Proteomes" id="UP000765509"/>
    </source>
</evidence>
<comment type="caution">
    <text evidence="1">The sequence shown here is derived from an EMBL/GenBank/DDBJ whole genome shotgun (WGS) entry which is preliminary data.</text>
</comment>
<dbReference type="EMBL" id="AVOT02045750">
    <property type="protein sequence ID" value="MBW0541099.1"/>
    <property type="molecule type" value="Genomic_DNA"/>
</dbReference>